<accession>A0A495QRW6</accession>
<reference evidence="4 5" key="1">
    <citation type="submission" date="2018-10" db="EMBL/GenBank/DDBJ databases">
        <title>Genomic Encyclopedia of Archaeal and Bacterial Type Strains, Phase II (KMG-II): from individual species to whole genera.</title>
        <authorList>
            <person name="Goeker M."/>
        </authorList>
    </citation>
    <scope>NUCLEOTIDE SEQUENCE [LARGE SCALE GENOMIC DNA]</scope>
    <source>
        <strain evidence="4 5">DSM 43383</strain>
    </source>
</reference>
<dbReference type="InterPro" id="IPR050267">
    <property type="entry name" value="Anti-sigma-factor_SerPK"/>
</dbReference>
<comment type="caution">
    <text evidence="4">The sequence shown here is derived from an EMBL/GenBank/DDBJ whole genome shotgun (WGS) entry which is preliminary data.</text>
</comment>
<name>A0A495QRW6_9ACTN</name>
<dbReference type="EMBL" id="RBWU01000002">
    <property type="protein sequence ID" value="RKS76235.1"/>
    <property type="molecule type" value="Genomic_DNA"/>
</dbReference>
<dbReference type="GO" id="GO:0004674">
    <property type="term" value="F:protein serine/threonine kinase activity"/>
    <property type="evidence" value="ECO:0007669"/>
    <property type="project" value="UniProtKB-KW"/>
</dbReference>
<feature type="domain" description="Histidine kinase/HSP90-like ATPase" evidence="3">
    <location>
        <begin position="14"/>
        <end position="130"/>
    </location>
</feature>
<sequence>MDACSALEMREPAAATAPARVRRWVQGRLAEWELADIGDDLALIASELVTNAIRCTVGREIKVRLTREPGAVRLAVWDASDGRPVRRRSAGGDDDPEAGTGGWGLPIVEALSEKCGVTPTRPRGKWVWARYAISGGAAVAAARPLVEVEPAV</sequence>
<organism evidence="4 5">
    <name type="scientific">Actinomadura pelletieri DSM 43383</name>
    <dbReference type="NCBI Taxonomy" id="1120940"/>
    <lineage>
        <taxon>Bacteria</taxon>
        <taxon>Bacillati</taxon>
        <taxon>Actinomycetota</taxon>
        <taxon>Actinomycetes</taxon>
        <taxon>Streptosporangiales</taxon>
        <taxon>Thermomonosporaceae</taxon>
        <taxon>Actinomadura</taxon>
    </lineage>
</organism>
<dbReference type="Gene3D" id="3.30.565.10">
    <property type="entry name" value="Histidine kinase-like ATPase, C-terminal domain"/>
    <property type="match status" value="1"/>
</dbReference>
<gene>
    <name evidence="4" type="ORF">BZB76_1586</name>
</gene>
<keyword evidence="1" id="KW-0723">Serine/threonine-protein kinase</keyword>
<proteinExistence type="predicted"/>
<feature type="region of interest" description="Disordered" evidence="2">
    <location>
        <begin position="83"/>
        <end position="103"/>
    </location>
</feature>
<dbReference type="PANTHER" id="PTHR35526">
    <property type="entry name" value="ANTI-SIGMA-F FACTOR RSBW-RELATED"/>
    <property type="match status" value="1"/>
</dbReference>
<evidence type="ECO:0000313" key="5">
    <source>
        <dbReference type="Proteomes" id="UP000274601"/>
    </source>
</evidence>
<dbReference type="InterPro" id="IPR003594">
    <property type="entry name" value="HATPase_dom"/>
</dbReference>
<keyword evidence="1" id="KW-0418">Kinase</keyword>
<evidence type="ECO:0000259" key="3">
    <source>
        <dbReference type="Pfam" id="PF13581"/>
    </source>
</evidence>
<dbReference type="CDD" id="cd16936">
    <property type="entry name" value="HATPase_RsbW-like"/>
    <property type="match status" value="1"/>
</dbReference>
<dbReference type="Pfam" id="PF13581">
    <property type="entry name" value="HATPase_c_2"/>
    <property type="match status" value="1"/>
</dbReference>
<keyword evidence="1" id="KW-0808">Transferase</keyword>
<evidence type="ECO:0000256" key="2">
    <source>
        <dbReference type="SAM" id="MobiDB-lite"/>
    </source>
</evidence>
<evidence type="ECO:0000256" key="1">
    <source>
        <dbReference type="ARBA" id="ARBA00022527"/>
    </source>
</evidence>
<evidence type="ECO:0000313" key="4">
    <source>
        <dbReference type="EMBL" id="RKS76235.1"/>
    </source>
</evidence>
<protein>
    <submittedName>
        <fullName evidence="4">Anti-sigma regulatory factor (Ser/Thr protein kinase)</fullName>
    </submittedName>
</protein>
<dbReference type="PANTHER" id="PTHR35526:SF3">
    <property type="entry name" value="ANTI-SIGMA-F FACTOR RSBW"/>
    <property type="match status" value="1"/>
</dbReference>
<keyword evidence="5" id="KW-1185">Reference proteome</keyword>
<dbReference type="SUPFAM" id="SSF55874">
    <property type="entry name" value="ATPase domain of HSP90 chaperone/DNA topoisomerase II/histidine kinase"/>
    <property type="match status" value="1"/>
</dbReference>
<dbReference type="Proteomes" id="UP000274601">
    <property type="component" value="Unassembled WGS sequence"/>
</dbReference>
<dbReference type="InterPro" id="IPR036890">
    <property type="entry name" value="HATPase_C_sf"/>
</dbReference>
<dbReference type="AlphaFoldDB" id="A0A495QRW6"/>
<dbReference type="OrthoDB" id="3482892at2"/>
<dbReference type="RefSeq" id="WP_147449366.1">
    <property type="nucleotide sequence ID" value="NZ_RBWU01000002.1"/>
</dbReference>